<feature type="domain" description="DUF7356" evidence="4">
    <location>
        <begin position="100"/>
        <end position="204"/>
    </location>
</feature>
<dbReference type="EMBL" id="CACVBM020001255">
    <property type="protein sequence ID" value="CAA7041875.1"/>
    <property type="molecule type" value="Genomic_DNA"/>
</dbReference>
<feature type="compositionally biased region" description="Acidic residues" evidence="1">
    <location>
        <begin position="302"/>
        <end position="315"/>
    </location>
</feature>
<evidence type="ECO:0000256" key="1">
    <source>
        <dbReference type="SAM" id="MobiDB-lite"/>
    </source>
</evidence>
<comment type="caution">
    <text evidence="5">The sequence shown here is derived from an EMBL/GenBank/DDBJ whole genome shotgun (WGS) entry which is preliminary data.</text>
</comment>
<feature type="chain" id="PRO_5025570971" description="DUF7356 domain-containing protein" evidence="3">
    <location>
        <begin position="23"/>
        <end position="396"/>
    </location>
</feature>
<evidence type="ECO:0000259" key="4">
    <source>
        <dbReference type="Pfam" id="PF24053"/>
    </source>
</evidence>
<dbReference type="Proteomes" id="UP000467841">
    <property type="component" value="Unassembled WGS sequence"/>
</dbReference>
<keyword evidence="2" id="KW-0812">Transmembrane</keyword>
<keyword evidence="3" id="KW-0732">Signal</keyword>
<dbReference type="InterPro" id="IPR055780">
    <property type="entry name" value="DUF7356"/>
</dbReference>
<name>A0A6D2JXK7_9BRAS</name>
<dbReference type="AlphaFoldDB" id="A0A6D2JXK7"/>
<dbReference type="PANTHER" id="PTHR34200:SF8">
    <property type="entry name" value="TRANSMEMBRANE PROTEIN"/>
    <property type="match status" value="1"/>
</dbReference>
<dbReference type="Pfam" id="PF24053">
    <property type="entry name" value="DUF7356"/>
    <property type="match status" value="1"/>
</dbReference>
<feature type="region of interest" description="Disordered" evidence="1">
    <location>
        <begin position="277"/>
        <end position="367"/>
    </location>
</feature>
<protein>
    <recommendedName>
        <fullName evidence="4">DUF7356 domain-containing protein</fullName>
    </recommendedName>
</protein>
<evidence type="ECO:0000256" key="2">
    <source>
        <dbReference type="SAM" id="Phobius"/>
    </source>
</evidence>
<dbReference type="OrthoDB" id="1936430at2759"/>
<reference evidence="5" key="1">
    <citation type="submission" date="2020-01" db="EMBL/GenBank/DDBJ databases">
        <authorList>
            <person name="Mishra B."/>
        </authorList>
    </citation>
    <scope>NUCLEOTIDE SEQUENCE [LARGE SCALE GENOMIC DNA]</scope>
</reference>
<keyword evidence="2" id="KW-0472">Membrane</keyword>
<evidence type="ECO:0000256" key="3">
    <source>
        <dbReference type="SAM" id="SignalP"/>
    </source>
</evidence>
<feature type="region of interest" description="Disordered" evidence="1">
    <location>
        <begin position="46"/>
        <end position="112"/>
    </location>
</feature>
<sequence length="396" mass="42827">MAANFVFLLCIALILAASKVDGEAEVSSISISNSNLTVTNIANVTDSKNMTGDDTKLGDGSNTKRSDGDSSSSKSSEGNRGNDESESSKEEEEAISNSSSRKKHGEECDPSNMCTDKENQFVACLRVPGNDAPHLSLLIQNKAKNALVVTITARSFVKLEKNKVELLENQDTKVKVSIRKGGSNDSAIVLTSGKGHCSLELKDLAGAHETGNDDDTVAVSRPSIFNMRPRTLIVIIMIAFLVLSLVIIPTIIHVYRNKSSQGNKKYQRLDMELPVSNTGLVTKPEQETGGDDDGSWNNNWGDDWDDENGDGDEEQPNTPVLPLTPSVSSRGLASRRLSKEASSEAPPETTTLQCQTTSSQSSRGGDHYSAVSWHVRSCAHEKLLAFLTRHESFLSL</sequence>
<gene>
    <name evidence="5" type="ORF">MERR_LOCUS29110</name>
</gene>
<feature type="compositionally biased region" description="Basic and acidic residues" evidence="1">
    <location>
        <begin position="51"/>
        <end position="68"/>
    </location>
</feature>
<evidence type="ECO:0000313" key="6">
    <source>
        <dbReference type="Proteomes" id="UP000467841"/>
    </source>
</evidence>
<proteinExistence type="predicted"/>
<feature type="signal peptide" evidence="3">
    <location>
        <begin position="1"/>
        <end position="22"/>
    </location>
</feature>
<keyword evidence="6" id="KW-1185">Reference proteome</keyword>
<accession>A0A6D2JXK7</accession>
<feature type="compositionally biased region" description="Low complexity" evidence="1">
    <location>
        <begin position="69"/>
        <end position="79"/>
    </location>
</feature>
<feature type="transmembrane region" description="Helical" evidence="2">
    <location>
        <begin position="232"/>
        <end position="255"/>
    </location>
</feature>
<dbReference type="PANTHER" id="PTHR34200">
    <property type="entry name" value="DENTIN SIALOPHOSPHOPROTEIN-LIKE ISOFORM X1"/>
    <property type="match status" value="1"/>
</dbReference>
<organism evidence="5 6">
    <name type="scientific">Microthlaspi erraticum</name>
    <dbReference type="NCBI Taxonomy" id="1685480"/>
    <lineage>
        <taxon>Eukaryota</taxon>
        <taxon>Viridiplantae</taxon>
        <taxon>Streptophyta</taxon>
        <taxon>Embryophyta</taxon>
        <taxon>Tracheophyta</taxon>
        <taxon>Spermatophyta</taxon>
        <taxon>Magnoliopsida</taxon>
        <taxon>eudicotyledons</taxon>
        <taxon>Gunneridae</taxon>
        <taxon>Pentapetalae</taxon>
        <taxon>rosids</taxon>
        <taxon>malvids</taxon>
        <taxon>Brassicales</taxon>
        <taxon>Brassicaceae</taxon>
        <taxon>Coluteocarpeae</taxon>
        <taxon>Microthlaspi</taxon>
    </lineage>
</organism>
<evidence type="ECO:0000313" key="5">
    <source>
        <dbReference type="EMBL" id="CAA7041875.1"/>
    </source>
</evidence>
<feature type="compositionally biased region" description="Low complexity" evidence="1">
    <location>
        <begin position="349"/>
        <end position="362"/>
    </location>
</feature>
<keyword evidence="2" id="KW-1133">Transmembrane helix</keyword>